<evidence type="ECO:0000256" key="1">
    <source>
        <dbReference type="ARBA" id="ARBA00011925"/>
    </source>
</evidence>
<dbReference type="FunFam" id="3.40.50.150:FF:000003">
    <property type="entry name" value="Blast:Protein arginine N-methyltransferase 1"/>
    <property type="match status" value="1"/>
</dbReference>
<dbReference type="GO" id="GO:0005634">
    <property type="term" value="C:nucleus"/>
    <property type="evidence" value="ECO:0007669"/>
    <property type="project" value="TreeGrafter"/>
</dbReference>
<evidence type="ECO:0000256" key="5">
    <source>
        <dbReference type="ARBA" id="ARBA00049303"/>
    </source>
</evidence>
<keyword evidence="2 6" id="KW-0489">Methyltransferase</keyword>
<dbReference type="PANTHER" id="PTHR11006:SF124">
    <property type="entry name" value="ARGININE METHYLTRANSFERASE 1-RELATED"/>
    <property type="match status" value="1"/>
</dbReference>
<dbReference type="PROSITE" id="PS51678">
    <property type="entry name" value="SAM_MT_PRMT"/>
    <property type="match status" value="1"/>
</dbReference>
<dbReference type="Proteomes" id="UP000268350">
    <property type="component" value="Unassembled WGS sequence"/>
</dbReference>
<dbReference type="SUPFAM" id="SSF53335">
    <property type="entry name" value="S-adenosyl-L-methionine-dependent methyltransferases"/>
    <property type="match status" value="1"/>
</dbReference>
<sequence>MSGDQGDAPTCKMEKLQLTDDLEESEFFRTYSRLETHLDLLKDSARTMAYKDAIQQNRELFEGKVVLDVGCGMGILSIFAAKAGASKVIGVENADIAALAMQIVKENGKENVVNVVKGLIEEVELPDGIQQVDIIVSDWMGSSLYVEGMLHSVLFARDKWLRPGGLVLPNVGNLWIAGACDPHRSLNNGFWNNVEGFDMSSVKYAVAHEAVVDCVASQNVLTNSFLVHSTLLERAPNEPIKFRTVFALEVLRTGIIHSMILYFDVGFFVGQTEKPVTLSTSPQSPWTHWEQTVLHLDKPVYVQANERITGGIGMFPSAHNSRCMNFELRVRSKEAQGLVSHFKYFTSSQKL</sequence>
<dbReference type="EMBL" id="OUUW01000013">
    <property type="protein sequence ID" value="SPP88110.1"/>
    <property type="molecule type" value="Genomic_DNA"/>
</dbReference>
<evidence type="ECO:0000259" key="7">
    <source>
        <dbReference type="Pfam" id="PF22528"/>
    </source>
</evidence>
<keyword evidence="4 6" id="KW-0949">S-adenosyl-L-methionine</keyword>
<keyword evidence="3 6" id="KW-0808">Transferase</keyword>
<evidence type="ECO:0000256" key="3">
    <source>
        <dbReference type="ARBA" id="ARBA00022679"/>
    </source>
</evidence>
<gene>
    <name evidence="8" type="ORF">DGUA_6G015932</name>
</gene>
<dbReference type="CDD" id="cd02440">
    <property type="entry name" value="AdoMet_MTases"/>
    <property type="match status" value="1"/>
</dbReference>
<dbReference type="GO" id="GO:0035242">
    <property type="term" value="F:protein-arginine omega-N asymmetric methyltransferase activity"/>
    <property type="evidence" value="ECO:0007669"/>
    <property type="project" value="UniProtKB-EC"/>
</dbReference>
<dbReference type="Gene3D" id="3.40.50.150">
    <property type="entry name" value="Vaccinia Virus protein VP39"/>
    <property type="match status" value="1"/>
</dbReference>
<dbReference type="Gene3D" id="2.70.160.11">
    <property type="entry name" value="Hnrnp arginine n-methyltransferase1"/>
    <property type="match status" value="1"/>
</dbReference>
<dbReference type="Pfam" id="PF22528">
    <property type="entry name" value="PRMT_C"/>
    <property type="match status" value="1"/>
</dbReference>
<dbReference type="EC" id="2.1.1.319" evidence="1"/>
<evidence type="ECO:0000256" key="6">
    <source>
        <dbReference type="PROSITE-ProRule" id="PRU01015"/>
    </source>
</evidence>
<evidence type="ECO:0000313" key="8">
    <source>
        <dbReference type="EMBL" id="SPP88110.1"/>
    </source>
</evidence>
<reference evidence="9" key="1">
    <citation type="submission" date="2018-01" db="EMBL/GenBank/DDBJ databases">
        <authorList>
            <person name="Alioto T."/>
            <person name="Alioto T."/>
        </authorList>
    </citation>
    <scope>NUCLEOTIDE SEQUENCE [LARGE SCALE GENOMIC DNA]</scope>
</reference>
<dbReference type="Pfam" id="PF06325">
    <property type="entry name" value="PrmA"/>
    <property type="match status" value="1"/>
</dbReference>
<dbReference type="GO" id="GO:0032259">
    <property type="term" value="P:methylation"/>
    <property type="evidence" value="ECO:0007669"/>
    <property type="project" value="UniProtKB-KW"/>
</dbReference>
<dbReference type="GO" id="GO:0035241">
    <property type="term" value="F:protein-arginine omega-N monomethyltransferase activity"/>
    <property type="evidence" value="ECO:0007669"/>
    <property type="project" value="TreeGrafter"/>
</dbReference>
<evidence type="ECO:0000256" key="4">
    <source>
        <dbReference type="ARBA" id="ARBA00022691"/>
    </source>
</evidence>
<name>A0A3B0KI01_DROGU</name>
<accession>A0A3B0KI01</accession>
<dbReference type="GO" id="GO:0042054">
    <property type="term" value="F:histone methyltransferase activity"/>
    <property type="evidence" value="ECO:0007669"/>
    <property type="project" value="TreeGrafter"/>
</dbReference>
<feature type="domain" description="Protein arginine N-methyltransferase" evidence="7">
    <location>
        <begin position="173"/>
        <end position="332"/>
    </location>
</feature>
<dbReference type="OrthoDB" id="7848332at2759"/>
<dbReference type="PANTHER" id="PTHR11006">
    <property type="entry name" value="PROTEIN ARGININE N-METHYLTRANSFERASE"/>
    <property type="match status" value="1"/>
</dbReference>
<dbReference type="InterPro" id="IPR029063">
    <property type="entry name" value="SAM-dependent_MTases_sf"/>
</dbReference>
<dbReference type="AlphaFoldDB" id="A0A3B0KI01"/>
<comment type="catalytic activity">
    <reaction evidence="5">
        <text>L-arginyl-[protein] + S-adenosyl-L-methionine = N(omega)-methyl-L-arginyl-[protein] + S-adenosyl-L-homocysteine + H(+)</text>
        <dbReference type="Rhea" id="RHEA:48100"/>
        <dbReference type="Rhea" id="RHEA-COMP:10532"/>
        <dbReference type="Rhea" id="RHEA-COMP:11990"/>
        <dbReference type="ChEBI" id="CHEBI:15378"/>
        <dbReference type="ChEBI" id="CHEBI:29965"/>
        <dbReference type="ChEBI" id="CHEBI:57856"/>
        <dbReference type="ChEBI" id="CHEBI:59789"/>
        <dbReference type="ChEBI" id="CHEBI:65280"/>
    </reaction>
    <physiologicalReaction direction="left-to-right" evidence="5">
        <dbReference type="Rhea" id="RHEA:48101"/>
    </physiologicalReaction>
</comment>
<dbReference type="InterPro" id="IPR055135">
    <property type="entry name" value="PRMT_dom"/>
</dbReference>
<evidence type="ECO:0000313" key="9">
    <source>
        <dbReference type="Proteomes" id="UP000268350"/>
    </source>
</evidence>
<dbReference type="InterPro" id="IPR025799">
    <property type="entry name" value="Arg_MeTrfase"/>
</dbReference>
<protein>
    <recommendedName>
        <fullName evidence="1">type I protein arginine methyltransferase</fullName>
        <ecNumber evidence="1">2.1.1.319</ecNumber>
    </recommendedName>
</protein>
<proteinExistence type="predicted"/>
<dbReference type="STRING" id="7266.A0A3B0KI01"/>
<keyword evidence="9" id="KW-1185">Reference proteome</keyword>
<evidence type="ECO:0000256" key="2">
    <source>
        <dbReference type="ARBA" id="ARBA00022603"/>
    </source>
</evidence>
<organism evidence="8 9">
    <name type="scientific">Drosophila guanche</name>
    <name type="common">Fruit fly</name>
    <dbReference type="NCBI Taxonomy" id="7266"/>
    <lineage>
        <taxon>Eukaryota</taxon>
        <taxon>Metazoa</taxon>
        <taxon>Ecdysozoa</taxon>
        <taxon>Arthropoda</taxon>
        <taxon>Hexapoda</taxon>
        <taxon>Insecta</taxon>
        <taxon>Pterygota</taxon>
        <taxon>Neoptera</taxon>
        <taxon>Endopterygota</taxon>
        <taxon>Diptera</taxon>
        <taxon>Brachycera</taxon>
        <taxon>Muscomorpha</taxon>
        <taxon>Ephydroidea</taxon>
        <taxon>Drosophilidae</taxon>
        <taxon>Drosophila</taxon>
        <taxon>Sophophora</taxon>
    </lineage>
</organism>
<dbReference type="OMA" id="FWNNVEG"/>